<evidence type="ECO:0000313" key="1">
    <source>
        <dbReference type="EMBL" id="KAK9503426.1"/>
    </source>
</evidence>
<comment type="caution">
    <text evidence="1">The sequence shown here is derived from an EMBL/GenBank/DDBJ whole genome shotgun (WGS) entry which is preliminary data.</text>
</comment>
<protein>
    <submittedName>
        <fullName evidence="1">Uncharacterized protein</fullName>
    </submittedName>
</protein>
<dbReference type="AlphaFoldDB" id="A0AAW1CY96"/>
<organism evidence="1 2">
    <name type="scientific">Rhynocoris fuscipes</name>
    <dbReference type="NCBI Taxonomy" id="488301"/>
    <lineage>
        <taxon>Eukaryota</taxon>
        <taxon>Metazoa</taxon>
        <taxon>Ecdysozoa</taxon>
        <taxon>Arthropoda</taxon>
        <taxon>Hexapoda</taxon>
        <taxon>Insecta</taxon>
        <taxon>Pterygota</taxon>
        <taxon>Neoptera</taxon>
        <taxon>Paraneoptera</taxon>
        <taxon>Hemiptera</taxon>
        <taxon>Heteroptera</taxon>
        <taxon>Panheteroptera</taxon>
        <taxon>Cimicomorpha</taxon>
        <taxon>Reduviidae</taxon>
        <taxon>Harpactorinae</taxon>
        <taxon>Harpactorini</taxon>
        <taxon>Rhynocoris</taxon>
    </lineage>
</organism>
<sequence>MDSGMPYKQPLVCRIINIVDNICFEYVIKETQVRRFKAGRCSNLNVSSEADVAAVRACIQSSRLCAERVNVVDTKKIGTIGIGGVKMGNVSVKKR</sequence>
<dbReference type="EMBL" id="JAPXFL010000007">
    <property type="protein sequence ID" value="KAK9503426.1"/>
    <property type="molecule type" value="Genomic_DNA"/>
</dbReference>
<name>A0AAW1CY96_9HEMI</name>
<accession>A0AAW1CY96</accession>
<reference evidence="1 2" key="1">
    <citation type="submission" date="2022-12" db="EMBL/GenBank/DDBJ databases">
        <title>Chromosome-level genome assembly of true bugs.</title>
        <authorList>
            <person name="Ma L."/>
            <person name="Li H."/>
        </authorList>
    </citation>
    <scope>NUCLEOTIDE SEQUENCE [LARGE SCALE GENOMIC DNA]</scope>
    <source>
        <strain evidence="1">Lab_2022b</strain>
    </source>
</reference>
<gene>
    <name evidence="1" type="ORF">O3M35_009981</name>
</gene>
<evidence type="ECO:0000313" key="2">
    <source>
        <dbReference type="Proteomes" id="UP001461498"/>
    </source>
</evidence>
<dbReference type="Proteomes" id="UP001461498">
    <property type="component" value="Unassembled WGS sequence"/>
</dbReference>
<proteinExistence type="predicted"/>
<keyword evidence="2" id="KW-1185">Reference proteome</keyword>